<accession>A0ABV9MNU3</accession>
<protein>
    <recommendedName>
        <fullName evidence="5">TPM domain-containing protein</fullName>
    </recommendedName>
</protein>
<name>A0ABV9MNU3_9MICC</name>
<evidence type="ECO:0000313" key="4">
    <source>
        <dbReference type="Proteomes" id="UP001595884"/>
    </source>
</evidence>
<keyword evidence="2" id="KW-0472">Membrane</keyword>
<reference evidence="4" key="1">
    <citation type="journal article" date="2019" name="Int. J. Syst. Evol. Microbiol.">
        <title>The Global Catalogue of Microorganisms (GCM) 10K type strain sequencing project: providing services to taxonomists for standard genome sequencing and annotation.</title>
        <authorList>
            <consortium name="The Broad Institute Genomics Platform"/>
            <consortium name="The Broad Institute Genome Sequencing Center for Infectious Disease"/>
            <person name="Wu L."/>
            <person name="Ma J."/>
        </authorList>
    </citation>
    <scope>NUCLEOTIDE SEQUENCE [LARGE SCALE GENOMIC DNA]</scope>
    <source>
        <strain evidence="4">CGMCC 1.12849</strain>
    </source>
</reference>
<sequence>MSPLNAPVAQPAPAPVYPTTESSAPAKDNESVLIPLISAHEDNFYLAVSDAAQASVDQQGIVDQVRESMGATHAKILVGVDKKPNNLKGAAQLVRGLLLFGDSDALSDDWLEHGKDRGYVGKGWIVVGVMLPERAGAPTEVFVDPGRNVRAKAEGATERIHRAGQQYFDSQKYTQGIIEVSKASATQLQAPKKAMFRSWQGVGILALLVLGGVLVVFIMHRRKVRAKAANKRAQRGAQLVDLLRHRAFRLEKYRAPLPAGEPNGPTRRASESINAVIPALNARALLLAQNYQDGGPLSVEELARMEASLADQELLIAATKALNTLLEAKRGQSADWKAIVLTHRERLEDTAQFLNLDSVGQLHCLPQLRTMIIEHTNRLDEIQHWVQADASRQQSPVQVLGQLWQMRAELQQNHSAALTQAREARLEVVGSLRQRMDAHGARQVFTDPLTSLDVALVRAQMLKSENRQVSS</sequence>
<keyword evidence="4" id="KW-1185">Reference proteome</keyword>
<dbReference type="EMBL" id="JBHSHE010000055">
    <property type="protein sequence ID" value="MFC4716891.1"/>
    <property type="molecule type" value="Genomic_DNA"/>
</dbReference>
<keyword evidence="2" id="KW-0812">Transmembrane</keyword>
<dbReference type="RefSeq" id="WP_346059597.1">
    <property type="nucleotide sequence ID" value="NZ_BAAAVQ010000049.1"/>
</dbReference>
<comment type="caution">
    <text evidence="3">The sequence shown here is derived from an EMBL/GenBank/DDBJ whole genome shotgun (WGS) entry which is preliminary data.</text>
</comment>
<gene>
    <name evidence="3" type="ORF">ACFO7V_12190</name>
</gene>
<evidence type="ECO:0008006" key="5">
    <source>
        <dbReference type="Google" id="ProtNLM"/>
    </source>
</evidence>
<organism evidence="3 4">
    <name type="scientific">Glutamicibacter bergerei</name>
    <dbReference type="NCBI Taxonomy" id="256702"/>
    <lineage>
        <taxon>Bacteria</taxon>
        <taxon>Bacillati</taxon>
        <taxon>Actinomycetota</taxon>
        <taxon>Actinomycetes</taxon>
        <taxon>Micrococcales</taxon>
        <taxon>Micrococcaceae</taxon>
        <taxon>Glutamicibacter</taxon>
    </lineage>
</organism>
<evidence type="ECO:0000256" key="2">
    <source>
        <dbReference type="SAM" id="Phobius"/>
    </source>
</evidence>
<evidence type="ECO:0000313" key="3">
    <source>
        <dbReference type="EMBL" id="MFC4716891.1"/>
    </source>
</evidence>
<feature type="region of interest" description="Disordered" evidence="1">
    <location>
        <begin position="1"/>
        <end position="25"/>
    </location>
</feature>
<proteinExistence type="predicted"/>
<evidence type="ECO:0000256" key="1">
    <source>
        <dbReference type="SAM" id="MobiDB-lite"/>
    </source>
</evidence>
<keyword evidence="2" id="KW-1133">Transmembrane helix</keyword>
<dbReference type="Proteomes" id="UP001595884">
    <property type="component" value="Unassembled WGS sequence"/>
</dbReference>
<feature type="transmembrane region" description="Helical" evidence="2">
    <location>
        <begin position="199"/>
        <end position="219"/>
    </location>
</feature>